<accession>K1KG45</accession>
<dbReference type="InterPro" id="IPR029028">
    <property type="entry name" value="Alpha/beta_knot_MTases"/>
</dbReference>
<comment type="function">
    <text evidence="10 12">Specifically methylates the N3 position of the uracil ring of uridine 1498 (m3U1498) in 16S rRNA. Acts on the fully assembled 30S ribosomal subunit.</text>
</comment>
<comment type="similarity">
    <text evidence="2 12">Belongs to the RNA methyltransferase RsmE family.</text>
</comment>
<keyword evidence="5 12" id="KW-0963">Cytoplasm</keyword>
<proteinExistence type="inferred from homology"/>
<evidence type="ECO:0000259" key="13">
    <source>
        <dbReference type="Pfam" id="PF04452"/>
    </source>
</evidence>
<keyword evidence="6 12" id="KW-0698">rRNA processing</keyword>
<dbReference type="RefSeq" id="WP_005436083.1">
    <property type="nucleotide sequence ID" value="NZ_JH815518.1"/>
</dbReference>
<dbReference type="EMBL" id="ADMG01000037">
    <property type="protein sequence ID" value="EKB30669.1"/>
    <property type="molecule type" value="Genomic_DNA"/>
</dbReference>
<dbReference type="InterPro" id="IPR006700">
    <property type="entry name" value="RsmE"/>
</dbReference>
<evidence type="ECO:0000256" key="4">
    <source>
        <dbReference type="ARBA" id="ARBA00013673"/>
    </source>
</evidence>
<dbReference type="InterPro" id="IPR015947">
    <property type="entry name" value="PUA-like_sf"/>
</dbReference>
<dbReference type="GO" id="GO:0070475">
    <property type="term" value="P:rRNA base methylation"/>
    <property type="evidence" value="ECO:0007669"/>
    <property type="project" value="TreeGrafter"/>
</dbReference>
<dbReference type="CDD" id="cd18084">
    <property type="entry name" value="RsmE-like"/>
    <property type="match status" value="1"/>
</dbReference>
<evidence type="ECO:0000256" key="1">
    <source>
        <dbReference type="ARBA" id="ARBA00004496"/>
    </source>
</evidence>
<dbReference type="EC" id="2.1.1.193" evidence="3 12"/>
<dbReference type="PANTHER" id="PTHR30027">
    <property type="entry name" value="RIBOSOMAL RNA SMALL SUBUNIT METHYLTRANSFERASE E"/>
    <property type="match status" value="1"/>
</dbReference>
<dbReference type="InterPro" id="IPR046886">
    <property type="entry name" value="RsmE_MTase_dom"/>
</dbReference>
<dbReference type="PANTHER" id="PTHR30027:SF3">
    <property type="entry name" value="16S RRNA (URACIL(1498)-N(3))-METHYLTRANSFERASE"/>
    <property type="match status" value="1"/>
</dbReference>
<evidence type="ECO:0000313" key="15">
    <source>
        <dbReference type="EMBL" id="EKB30669.1"/>
    </source>
</evidence>
<comment type="subcellular location">
    <subcellularLocation>
        <location evidence="1 12">Cytoplasm</location>
    </subcellularLocation>
</comment>
<gene>
    <name evidence="15" type="ORF">HMPREF9465_01716</name>
</gene>
<keyword evidence="7 12" id="KW-0489">Methyltransferase</keyword>
<dbReference type="GO" id="GO:0005737">
    <property type="term" value="C:cytoplasm"/>
    <property type="evidence" value="ECO:0007669"/>
    <property type="project" value="UniProtKB-SubCell"/>
</dbReference>
<keyword evidence="8 12" id="KW-0808">Transferase</keyword>
<evidence type="ECO:0000313" key="16">
    <source>
        <dbReference type="Proteomes" id="UP000005835"/>
    </source>
</evidence>
<comment type="catalytic activity">
    <reaction evidence="11 12">
        <text>uridine(1498) in 16S rRNA + S-adenosyl-L-methionine = N(3)-methyluridine(1498) in 16S rRNA + S-adenosyl-L-homocysteine + H(+)</text>
        <dbReference type="Rhea" id="RHEA:42920"/>
        <dbReference type="Rhea" id="RHEA-COMP:10283"/>
        <dbReference type="Rhea" id="RHEA-COMP:10284"/>
        <dbReference type="ChEBI" id="CHEBI:15378"/>
        <dbReference type="ChEBI" id="CHEBI:57856"/>
        <dbReference type="ChEBI" id="CHEBI:59789"/>
        <dbReference type="ChEBI" id="CHEBI:65315"/>
        <dbReference type="ChEBI" id="CHEBI:74502"/>
        <dbReference type="EC" id="2.1.1.193"/>
    </reaction>
</comment>
<evidence type="ECO:0000256" key="11">
    <source>
        <dbReference type="ARBA" id="ARBA00047944"/>
    </source>
</evidence>
<feature type="domain" description="Ribosomal RNA small subunit methyltransferase E PUA-like" evidence="14">
    <location>
        <begin position="29"/>
        <end position="61"/>
    </location>
</feature>
<dbReference type="AlphaFoldDB" id="K1KG45"/>
<evidence type="ECO:0000256" key="7">
    <source>
        <dbReference type="ARBA" id="ARBA00022603"/>
    </source>
</evidence>
<evidence type="ECO:0000256" key="9">
    <source>
        <dbReference type="ARBA" id="ARBA00022691"/>
    </source>
</evidence>
<evidence type="ECO:0000256" key="8">
    <source>
        <dbReference type="ARBA" id="ARBA00022679"/>
    </source>
</evidence>
<evidence type="ECO:0000256" key="6">
    <source>
        <dbReference type="ARBA" id="ARBA00022552"/>
    </source>
</evidence>
<dbReference type="NCBIfam" id="TIGR00046">
    <property type="entry name" value="RsmE family RNA methyltransferase"/>
    <property type="match status" value="1"/>
</dbReference>
<comment type="caution">
    <text evidence="15">The sequence shown here is derived from an EMBL/GenBank/DDBJ whole genome shotgun (WGS) entry which is preliminary data.</text>
</comment>
<dbReference type="HOGENOM" id="CLU_067442_5_0_4"/>
<dbReference type="Gene3D" id="3.40.1280.10">
    <property type="match status" value="1"/>
</dbReference>
<dbReference type="GO" id="GO:0070042">
    <property type="term" value="F:rRNA (uridine-N3-)-methyltransferase activity"/>
    <property type="evidence" value="ECO:0007669"/>
    <property type="project" value="TreeGrafter"/>
</dbReference>
<evidence type="ECO:0000256" key="3">
    <source>
        <dbReference type="ARBA" id="ARBA00012328"/>
    </source>
</evidence>
<keyword evidence="9 12" id="KW-0949">S-adenosyl-L-methionine</keyword>
<dbReference type="PIRSF" id="PIRSF015601">
    <property type="entry name" value="MTase_slr0722"/>
    <property type="match status" value="1"/>
</dbReference>
<evidence type="ECO:0000256" key="2">
    <source>
        <dbReference type="ARBA" id="ARBA00005528"/>
    </source>
</evidence>
<evidence type="ECO:0000256" key="5">
    <source>
        <dbReference type="ARBA" id="ARBA00022490"/>
    </source>
</evidence>
<sequence>MAAPRFYVEVETEALDKALAEQAEVVLPPKAAHHAGRALRLRTGEETVVFNGTGRQWRGRIRFDQDGAYVALDAVETPEVEPPVRMTLVQALVSPEKLDWIVEKAVETGVSEIVLTPAARSVTKLAGERLEKRLQKLRDIAVSAAEQCGRNVVPEIRGASSFKEAMLGTQADRRLVLAPGAAHGTRLTGEEKSVAFAVGPEGGFSPEEIDLAEEAGWLAVLLGPRVLRTETAGIAAAVWLNTLTGDYGER</sequence>
<dbReference type="PATRIC" id="fig|742823.3.peg.1711"/>
<evidence type="ECO:0000256" key="12">
    <source>
        <dbReference type="PIRNR" id="PIRNR015601"/>
    </source>
</evidence>
<dbReference type="Proteomes" id="UP000005835">
    <property type="component" value="Unassembled WGS sequence"/>
</dbReference>
<dbReference type="InterPro" id="IPR029026">
    <property type="entry name" value="tRNA_m1G_MTases_N"/>
</dbReference>
<evidence type="ECO:0000259" key="14">
    <source>
        <dbReference type="Pfam" id="PF20260"/>
    </source>
</evidence>
<dbReference type="SUPFAM" id="SSF75217">
    <property type="entry name" value="alpha/beta knot"/>
    <property type="match status" value="1"/>
</dbReference>
<dbReference type="STRING" id="742823.HMPREF9465_01716"/>
<name>K1KG45_9BURK</name>
<feature type="domain" description="Ribosomal RNA small subunit methyltransferase E methyltransferase" evidence="13">
    <location>
        <begin position="81"/>
        <end position="240"/>
    </location>
</feature>
<keyword evidence="16" id="KW-1185">Reference proteome</keyword>
<reference evidence="15 16" key="1">
    <citation type="submission" date="2012-05" db="EMBL/GenBank/DDBJ databases">
        <title>The Genome Sequence of Sutterella wadsworthensis 2_1_59BFAA.</title>
        <authorList>
            <consortium name="The Broad Institute Genome Sequencing Platform"/>
            <person name="Earl A."/>
            <person name="Ward D."/>
            <person name="Feldgarden M."/>
            <person name="Gevers D."/>
            <person name="Daigneault M."/>
            <person name="Strauss J."/>
            <person name="Allen-Vercoe E."/>
            <person name="Walker B."/>
            <person name="Young S.K."/>
            <person name="Zeng Q."/>
            <person name="Gargeya S."/>
            <person name="Fitzgerald M."/>
            <person name="Haas B."/>
            <person name="Abouelleil A."/>
            <person name="Alvarado L."/>
            <person name="Arachchi H.M."/>
            <person name="Berlin A.M."/>
            <person name="Chapman S.B."/>
            <person name="Goldberg J."/>
            <person name="Griggs A."/>
            <person name="Gujja S."/>
            <person name="Hansen M."/>
            <person name="Howarth C."/>
            <person name="Imamovic A."/>
            <person name="Larimer J."/>
            <person name="McCowen C."/>
            <person name="Montmayeur A."/>
            <person name="Murphy C."/>
            <person name="Neiman D."/>
            <person name="Pearson M."/>
            <person name="Priest M."/>
            <person name="Roberts A."/>
            <person name="Saif S."/>
            <person name="Shea T."/>
            <person name="Sisk P."/>
            <person name="Sykes S."/>
            <person name="Wortman J."/>
            <person name="Nusbaum C."/>
            <person name="Birren B."/>
        </authorList>
    </citation>
    <scope>NUCLEOTIDE SEQUENCE [LARGE SCALE GENOMIC DNA]</scope>
    <source>
        <strain evidence="15 16">2_1_59BFAA</strain>
    </source>
</reference>
<organism evidence="15 16">
    <name type="scientific">Sutterella wadsworthensis 2_1_59BFAA</name>
    <dbReference type="NCBI Taxonomy" id="742823"/>
    <lineage>
        <taxon>Bacteria</taxon>
        <taxon>Pseudomonadati</taxon>
        <taxon>Pseudomonadota</taxon>
        <taxon>Betaproteobacteria</taxon>
        <taxon>Burkholderiales</taxon>
        <taxon>Sutterellaceae</taxon>
        <taxon>Sutterella</taxon>
    </lineage>
</organism>
<dbReference type="Pfam" id="PF20260">
    <property type="entry name" value="PUA_4"/>
    <property type="match status" value="1"/>
</dbReference>
<dbReference type="OrthoDB" id="9815641at2"/>
<protein>
    <recommendedName>
        <fullName evidence="4 12">Ribosomal RNA small subunit methyltransferase E</fullName>
        <ecNumber evidence="3 12">2.1.1.193</ecNumber>
    </recommendedName>
</protein>
<dbReference type="SUPFAM" id="SSF88697">
    <property type="entry name" value="PUA domain-like"/>
    <property type="match status" value="1"/>
</dbReference>
<dbReference type="NCBIfam" id="NF008692">
    <property type="entry name" value="PRK11713.1-5"/>
    <property type="match status" value="1"/>
</dbReference>
<dbReference type="InterPro" id="IPR046887">
    <property type="entry name" value="RsmE_PUA-like"/>
</dbReference>
<evidence type="ECO:0000256" key="10">
    <source>
        <dbReference type="ARBA" id="ARBA00025699"/>
    </source>
</evidence>
<dbReference type="Pfam" id="PF04452">
    <property type="entry name" value="Methyltrans_RNA"/>
    <property type="match status" value="1"/>
</dbReference>
<dbReference type="eggNOG" id="COG1385">
    <property type="taxonomic scope" value="Bacteria"/>
</dbReference>